<reference evidence="11 12" key="1">
    <citation type="submission" date="2019-09" db="EMBL/GenBank/DDBJ databases">
        <title>Bird 10,000 Genomes (B10K) Project - Family phase.</title>
        <authorList>
            <person name="Zhang G."/>
        </authorList>
    </citation>
    <scope>NUCLEOTIDE SEQUENCE [LARGE SCALE GENOMIC DNA]</scope>
    <source>
        <strain evidence="11">B10K-DU-002-02</strain>
        <tissue evidence="11">Muscle</tissue>
    </source>
</reference>
<feature type="transmembrane region" description="Helical" evidence="9">
    <location>
        <begin position="320"/>
        <end position="338"/>
    </location>
</feature>
<feature type="transmembrane region" description="Helical" evidence="9">
    <location>
        <begin position="224"/>
        <end position="251"/>
    </location>
</feature>
<feature type="compositionally biased region" description="Acidic residues" evidence="8">
    <location>
        <begin position="1044"/>
        <end position="1057"/>
    </location>
</feature>
<comment type="caution">
    <text evidence="11">The sequence shown here is derived from an EMBL/GenBank/DDBJ whole genome shotgun (WGS) entry which is preliminary data.</text>
</comment>
<feature type="compositionally biased region" description="Basic and acidic residues" evidence="8">
    <location>
        <begin position="529"/>
        <end position="562"/>
    </location>
</feature>
<dbReference type="GO" id="GO:0016020">
    <property type="term" value="C:membrane"/>
    <property type="evidence" value="ECO:0007669"/>
    <property type="project" value="UniProtKB-SubCell"/>
</dbReference>
<feature type="non-terminal residue" evidence="11">
    <location>
        <position position="1"/>
    </location>
</feature>
<accession>A0A7K8DQP6</accession>
<feature type="region of interest" description="Disordered" evidence="8">
    <location>
        <begin position="723"/>
        <end position="1072"/>
    </location>
</feature>
<dbReference type="AlphaFoldDB" id="A0A7K8DQP6"/>
<evidence type="ECO:0000313" key="11">
    <source>
        <dbReference type="EMBL" id="NXB41741.1"/>
    </source>
</evidence>
<feature type="compositionally biased region" description="Basic and acidic residues" evidence="8">
    <location>
        <begin position="723"/>
        <end position="740"/>
    </location>
</feature>
<dbReference type="GO" id="GO:0015179">
    <property type="term" value="F:L-amino acid transmembrane transporter activity"/>
    <property type="evidence" value="ECO:0007669"/>
    <property type="project" value="TreeGrafter"/>
</dbReference>
<comment type="similarity">
    <text evidence="2">Belongs to the amino acid/polyamine transporter 2 family.</text>
</comment>
<evidence type="ECO:0000256" key="8">
    <source>
        <dbReference type="SAM" id="MobiDB-lite"/>
    </source>
</evidence>
<feature type="compositionally biased region" description="Basic and acidic residues" evidence="8">
    <location>
        <begin position="786"/>
        <end position="840"/>
    </location>
</feature>
<feature type="compositionally biased region" description="Basic and acidic residues" evidence="8">
    <location>
        <begin position="408"/>
        <end position="425"/>
    </location>
</feature>
<evidence type="ECO:0000256" key="2">
    <source>
        <dbReference type="ARBA" id="ARBA00008066"/>
    </source>
</evidence>
<sequence>AAAAGSNWGLIMNVVNSIVGVSVLTVPFCFRQCGILLGAVLLIFCSWMTHQSCMFLVKSANLSKRRTYPGLAFHAYGKAGKMLVETSMIGLMLGTCIAFYVVIGDLGSNFFAQMLGFQVSGAFRIVLLIAVSLCIVLPLSLQRNMMASIQSFSAMALIFYSVFMFVVVVSSFNHGLFSGQWLQRVSYMRWEGIFRCIPIFGMSFACQSQVLPTYDSLDEPSVKIMSSIFASSLNVVTTFYIMVGFFGYVSYTEAIAGNVLMNFPSNVVTEMIRVGFMMSVAVGFPMMILPCRQALNTLLFEQQQKDGTFAAGGYMPPLRFKALTLAVVFGTMVGGIMIPNVETVLGLTGATMGSLICFICPALIYKKIHKNALCSQIILWIGLGMLVISTYTTLSATEDTPVRTEAVGLEHLDREENRIDQDSVKLPEQNPVVEEPEDDRDKPKVPEEKEEMEQPQIKVPVQVPKREEERGKVEEKVQLDRPDQGIAVPVGEAHRHEPPVPHDEVVVDMGREQEDSEENKVAPGGANDRLLEEPARLKPQKEALDPKQGKEVVAENQQREETVPNLEKVPEAAVPQGGRPPYKELEPGEAKLEAKAQVAVLDGDTAEAAERDKPQLQLPRKAEEAVKPMEKEAEPGEKQELPLPERAQLLENQNTEDKQEKAGGEALGHRGFISSFFPFPEAGPAKLLDHNMLLQVIKEQQVQHKQLLDQQAKLLAVIEEQHKEIHQQRQEEGAEEKPKPAEAQPEPAVPLSRSREDEGLGAKGDMAGKPLSKEQLEQRPGQQPPDSKEQHRDILGKLEEAEHRRDIPVAPPKERKVPLQENDRAVKNPVENRDPLHGDAQRVPAARNHLEKKPLAEDLGGEREAKAGRDVHQKKNFLKAVEAATAPIQREQPGAAKVQGVAGRSLERDSGTDLKAKTLSQVEPKDLAVLPDSSSNRNVAVREQHPREGAGGRQRDPAGHGHRKEEDPREEPRGRQGHGDGGGGPSNGSDRKPSPQDAPAPKSENGAAAPRDPQQQPDLKPNRDLKLQGGLDLRRRRRDLLPPDQEEDGDEDGEEEAAAAGAGGGLIGLNPLPDLKVNDLRSALETRLSQVAEGAQHLGHSRHIQQVTQ</sequence>
<feature type="transmembrane region" description="Helical" evidence="9">
    <location>
        <begin position="82"/>
        <end position="103"/>
    </location>
</feature>
<feature type="region of interest" description="Disordered" evidence="8">
    <location>
        <begin position="489"/>
        <end position="585"/>
    </location>
</feature>
<name>A0A7K8DQP6_LEURO</name>
<feature type="compositionally biased region" description="Basic and acidic residues" evidence="8">
    <location>
        <begin position="464"/>
        <end position="477"/>
    </location>
</feature>
<dbReference type="PANTHER" id="PTHR22950:SF646">
    <property type="entry name" value="SODIUM-COUPLED NEUTRAL AMINO ACID TRANSPORTER 10-RELATED"/>
    <property type="match status" value="1"/>
</dbReference>
<feature type="compositionally biased region" description="Basic and acidic residues" evidence="8">
    <location>
        <begin position="848"/>
        <end position="873"/>
    </location>
</feature>
<keyword evidence="4 9" id="KW-0812">Transmembrane</keyword>
<feature type="region of interest" description="Disordered" evidence="8">
    <location>
        <begin position="407"/>
        <end position="477"/>
    </location>
</feature>
<evidence type="ECO:0000256" key="5">
    <source>
        <dbReference type="ARBA" id="ARBA00022970"/>
    </source>
</evidence>
<organism evidence="11 12">
    <name type="scientific">Leucopsar rothschildi</name>
    <name type="common">Bali myna</name>
    <name type="synonym">Rothschild's mynah</name>
    <dbReference type="NCBI Taxonomy" id="127929"/>
    <lineage>
        <taxon>Eukaryota</taxon>
        <taxon>Metazoa</taxon>
        <taxon>Chordata</taxon>
        <taxon>Craniata</taxon>
        <taxon>Vertebrata</taxon>
        <taxon>Euteleostomi</taxon>
        <taxon>Archelosauria</taxon>
        <taxon>Archosauria</taxon>
        <taxon>Dinosauria</taxon>
        <taxon>Saurischia</taxon>
        <taxon>Theropoda</taxon>
        <taxon>Coelurosauria</taxon>
        <taxon>Aves</taxon>
        <taxon>Neognathae</taxon>
        <taxon>Neoaves</taxon>
        <taxon>Telluraves</taxon>
        <taxon>Australaves</taxon>
        <taxon>Passeriformes</taxon>
        <taxon>Sturnidae</taxon>
        <taxon>Leucopsar</taxon>
    </lineage>
</organism>
<dbReference type="PANTHER" id="PTHR22950">
    <property type="entry name" value="AMINO ACID TRANSPORTER"/>
    <property type="match status" value="1"/>
</dbReference>
<feature type="transmembrane region" description="Helical" evidence="9">
    <location>
        <begin position="344"/>
        <end position="365"/>
    </location>
</feature>
<feature type="transmembrane region" description="Helical" evidence="9">
    <location>
        <begin position="377"/>
        <end position="394"/>
    </location>
</feature>
<feature type="transmembrane region" description="Helical" evidence="9">
    <location>
        <begin position="34"/>
        <end position="57"/>
    </location>
</feature>
<keyword evidence="12" id="KW-1185">Reference proteome</keyword>
<feature type="domain" description="Amino acid transporter transmembrane" evidence="10">
    <location>
        <begin position="5"/>
        <end position="389"/>
    </location>
</feature>
<dbReference type="Proteomes" id="UP000522331">
    <property type="component" value="Unassembled WGS sequence"/>
</dbReference>
<evidence type="ECO:0000256" key="3">
    <source>
        <dbReference type="ARBA" id="ARBA00022448"/>
    </source>
</evidence>
<dbReference type="Pfam" id="PF01490">
    <property type="entry name" value="Aa_trans"/>
    <property type="match status" value="1"/>
</dbReference>
<keyword evidence="6 9" id="KW-1133">Transmembrane helix</keyword>
<keyword evidence="5" id="KW-0029">Amino-acid transport</keyword>
<feature type="non-terminal residue" evidence="11">
    <location>
        <position position="1109"/>
    </location>
</feature>
<keyword evidence="7 9" id="KW-0472">Membrane</keyword>
<keyword evidence="3" id="KW-0813">Transport</keyword>
<proteinExistence type="inferred from homology"/>
<feature type="compositionally biased region" description="Basic and acidic residues" evidence="8">
    <location>
        <begin position="608"/>
        <end position="640"/>
    </location>
</feature>
<evidence type="ECO:0000256" key="6">
    <source>
        <dbReference type="ARBA" id="ARBA00022989"/>
    </source>
</evidence>
<feature type="compositionally biased region" description="Basic and acidic residues" evidence="8">
    <location>
        <begin position="940"/>
        <end position="978"/>
    </location>
</feature>
<dbReference type="InterPro" id="IPR013057">
    <property type="entry name" value="AA_transpt_TM"/>
</dbReference>
<comment type="subcellular location">
    <subcellularLocation>
        <location evidence="1">Membrane</location>
        <topology evidence="1">Multi-pass membrane protein</topology>
    </subcellularLocation>
</comment>
<feature type="compositionally biased region" description="Basic and acidic residues" evidence="8">
    <location>
        <begin position="905"/>
        <end position="916"/>
    </location>
</feature>
<evidence type="ECO:0000256" key="1">
    <source>
        <dbReference type="ARBA" id="ARBA00004141"/>
    </source>
</evidence>
<evidence type="ECO:0000256" key="7">
    <source>
        <dbReference type="ARBA" id="ARBA00023136"/>
    </source>
</evidence>
<evidence type="ECO:0000259" key="10">
    <source>
        <dbReference type="Pfam" id="PF01490"/>
    </source>
</evidence>
<feature type="transmembrane region" description="Helical" evidence="9">
    <location>
        <begin position="7"/>
        <end position="28"/>
    </location>
</feature>
<feature type="transmembrane region" description="Helical" evidence="9">
    <location>
        <begin position="115"/>
        <end position="140"/>
    </location>
</feature>
<evidence type="ECO:0000256" key="4">
    <source>
        <dbReference type="ARBA" id="ARBA00022692"/>
    </source>
</evidence>
<gene>
    <name evidence="11" type="primary">Avt6b</name>
    <name evidence="11" type="ORF">LEUROT_R02582</name>
</gene>
<protein>
    <submittedName>
        <fullName evidence="11">AVT6B protein</fullName>
    </submittedName>
</protein>
<evidence type="ECO:0000256" key="9">
    <source>
        <dbReference type="SAM" id="Phobius"/>
    </source>
</evidence>
<feature type="region of interest" description="Disordered" evidence="8">
    <location>
        <begin position="604"/>
        <end position="666"/>
    </location>
</feature>
<feature type="transmembrane region" description="Helical" evidence="9">
    <location>
        <begin position="152"/>
        <end position="172"/>
    </location>
</feature>
<feature type="compositionally biased region" description="Basic and acidic residues" evidence="8">
    <location>
        <begin position="492"/>
        <end position="513"/>
    </location>
</feature>
<dbReference type="EMBL" id="VZTC01000101">
    <property type="protein sequence ID" value="NXB41741.1"/>
    <property type="molecule type" value="Genomic_DNA"/>
</dbReference>
<evidence type="ECO:0000313" key="12">
    <source>
        <dbReference type="Proteomes" id="UP000522331"/>
    </source>
</evidence>